<comment type="caution">
    <text evidence="1">The sequence shown here is derived from an EMBL/GenBank/DDBJ whole genome shotgun (WGS) entry which is preliminary data.</text>
</comment>
<dbReference type="PANTHER" id="PTHR39598">
    <property type="entry name" value="AUSTINOL SYNTHESIS PROTEIN F-RELATED"/>
    <property type="match status" value="1"/>
</dbReference>
<dbReference type="EMBL" id="JABCIY010000062">
    <property type="protein sequence ID" value="KAF7194270.1"/>
    <property type="molecule type" value="Genomic_DNA"/>
</dbReference>
<protein>
    <submittedName>
        <fullName evidence="1">Monooxygenase AgnL5</fullName>
    </submittedName>
</protein>
<proteinExistence type="predicted"/>
<evidence type="ECO:0000313" key="1">
    <source>
        <dbReference type="EMBL" id="KAF7194270.1"/>
    </source>
</evidence>
<dbReference type="SUPFAM" id="SSF54427">
    <property type="entry name" value="NTF2-like"/>
    <property type="match status" value="1"/>
</dbReference>
<accession>A0A8H6VPK0</accession>
<dbReference type="AlphaFoldDB" id="A0A8H6VPK0"/>
<keyword evidence="1" id="KW-0503">Monooxygenase</keyword>
<dbReference type="OrthoDB" id="3758478at2759"/>
<name>A0A8H6VPK0_9PEZI</name>
<dbReference type="GO" id="GO:0004497">
    <property type="term" value="F:monooxygenase activity"/>
    <property type="evidence" value="ECO:0007669"/>
    <property type="project" value="UniProtKB-KW"/>
</dbReference>
<keyword evidence="1" id="KW-0560">Oxidoreductase</keyword>
<evidence type="ECO:0000313" key="2">
    <source>
        <dbReference type="Proteomes" id="UP000660729"/>
    </source>
</evidence>
<keyword evidence="2" id="KW-1185">Reference proteome</keyword>
<dbReference type="Proteomes" id="UP000660729">
    <property type="component" value="Unassembled WGS sequence"/>
</dbReference>
<sequence>MPASATQQRATLDKFFKALKAWKYQDFVPLLGKEFQQVTSPSTLGVAARERSQMEQMLPVFMATITNYNIKFHKVLHDPAENKACFHATSTGDTPFDDWNMEYVGFVTFSEDGTEVVKLEEFVDSSRMADFGPKLHEYLKGQKK</sequence>
<reference evidence="1" key="1">
    <citation type="submission" date="2020-04" db="EMBL/GenBank/DDBJ databases">
        <title>Draft genome resource of the tomato pathogen Pseudocercospora fuligena.</title>
        <authorList>
            <person name="Zaccaron A."/>
        </authorList>
    </citation>
    <scope>NUCLEOTIDE SEQUENCE</scope>
    <source>
        <strain evidence="1">PF001</strain>
    </source>
</reference>
<dbReference type="InterPro" id="IPR050977">
    <property type="entry name" value="Fungal_Meroterpenoid_Isomerase"/>
</dbReference>
<organism evidence="1 2">
    <name type="scientific">Pseudocercospora fuligena</name>
    <dbReference type="NCBI Taxonomy" id="685502"/>
    <lineage>
        <taxon>Eukaryota</taxon>
        <taxon>Fungi</taxon>
        <taxon>Dikarya</taxon>
        <taxon>Ascomycota</taxon>
        <taxon>Pezizomycotina</taxon>
        <taxon>Dothideomycetes</taxon>
        <taxon>Dothideomycetidae</taxon>
        <taxon>Mycosphaerellales</taxon>
        <taxon>Mycosphaerellaceae</taxon>
        <taxon>Pseudocercospora</taxon>
    </lineage>
</organism>
<dbReference type="PANTHER" id="PTHR39598:SF1">
    <property type="entry name" value="AUSTINOID BIOSYNTHESIS CLUSTERS PROTEIN F-RELATED"/>
    <property type="match status" value="1"/>
</dbReference>
<dbReference type="InterPro" id="IPR032710">
    <property type="entry name" value="NTF2-like_dom_sf"/>
</dbReference>
<dbReference type="Gene3D" id="3.10.450.50">
    <property type="match status" value="1"/>
</dbReference>
<gene>
    <name evidence="1" type="ORF">HII31_04303</name>
</gene>